<dbReference type="STRING" id="1817821.A2717_00025"/>
<organism evidence="1 2">
    <name type="scientific">Candidatus Doudnabacteria bacterium RIFCSPHIGHO2_01_FULL_41_86</name>
    <dbReference type="NCBI Taxonomy" id="1817821"/>
    <lineage>
        <taxon>Bacteria</taxon>
        <taxon>Candidatus Doudnaibacteriota</taxon>
    </lineage>
</organism>
<name>A0A1F5N7T2_9BACT</name>
<dbReference type="AlphaFoldDB" id="A0A1F5N7T2"/>
<comment type="caution">
    <text evidence="1">The sequence shown here is derived from an EMBL/GenBank/DDBJ whole genome shotgun (WGS) entry which is preliminary data.</text>
</comment>
<reference evidence="1 2" key="1">
    <citation type="journal article" date="2016" name="Nat. Commun.">
        <title>Thousands of microbial genomes shed light on interconnected biogeochemical processes in an aquifer system.</title>
        <authorList>
            <person name="Anantharaman K."/>
            <person name="Brown C.T."/>
            <person name="Hug L.A."/>
            <person name="Sharon I."/>
            <person name="Castelle C.J."/>
            <person name="Probst A.J."/>
            <person name="Thomas B.C."/>
            <person name="Singh A."/>
            <person name="Wilkins M.J."/>
            <person name="Karaoz U."/>
            <person name="Brodie E.L."/>
            <person name="Williams K.H."/>
            <person name="Hubbard S.S."/>
            <person name="Banfield J.F."/>
        </authorList>
    </citation>
    <scope>NUCLEOTIDE SEQUENCE [LARGE SCALE GENOMIC DNA]</scope>
</reference>
<gene>
    <name evidence="1" type="ORF">A2717_00025</name>
</gene>
<evidence type="ECO:0000313" key="2">
    <source>
        <dbReference type="Proteomes" id="UP000177610"/>
    </source>
</evidence>
<evidence type="ECO:0000313" key="1">
    <source>
        <dbReference type="EMBL" id="OGE73592.1"/>
    </source>
</evidence>
<dbReference type="EMBL" id="MFEH01000006">
    <property type="protein sequence ID" value="OGE73592.1"/>
    <property type="molecule type" value="Genomic_DNA"/>
</dbReference>
<sequence>MTTQVIFKIDKKLKEKAMKRAQNEGIAFSSVLKLATEAYAKGSLDVQLVAEPRLNDKTRKVIEKALKDIKAGKNLSPAFDHAEDAIAYLKS</sequence>
<accession>A0A1F5N7T2</accession>
<protein>
    <submittedName>
        <fullName evidence="1">Uncharacterized protein</fullName>
    </submittedName>
</protein>
<dbReference type="Proteomes" id="UP000177610">
    <property type="component" value="Unassembled WGS sequence"/>
</dbReference>
<proteinExistence type="predicted"/>